<proteinExistence type="predicted"/>
<keyword evidence="1" id="KW-0472">Membrane</keyword>
<keyword evidence="1" id="KW-0812">Transmembrane</keyword>
<protein>
    <submittedName>
        <fullName evidence="2">Uncharacterized protein</fullName>
    </submittedName>
</protein>
<dbReference type="EMBL" id="NUBY01000104">
    <property type="protein sequence ID" value="PEQ02861.1"/>
    <property type="molecule type" value="Genomic_DNA"/>
</dbReference>
<evidence type="ECO:0000256" key="1">
    <source>
        <dbReference type="SAM" id="Phobius"/>
    </source>
</evidence>
<dbReference type="AlphaFoldDB" id="A0A2A8HD24"/>
<gene>
    <name evidence="2" type="ORF">CN585_19360</name>
</gene>
<evidence type="ECO:0000313" key="3">
    <source>
        <dbReference type="Proteomes" id="UP000220841"/>
    </source>
</evidence>
<name>A0A2A8HD24_9BACI</name>
<evidence type="ECO:0000313" key="2">
    <source>
        <dbReference type="EMBL" id="PEQ02861.1"/>
    </source>
</evidence>
<organism evidence="2 3">
    <name type="scientific">Bacillus toyonensis</name>
    <dbReference type="NCBI Taxonomy" id="155322"/>
    <lineage>
        <taxon>Bacteria</taxon>
        <taxon>Bacillati</taxon>
        <taxon>Bacillota</taxon>
        <taxon>Bacilli</taxon>
        <taxon>Bacillales</taxon>
        <taxon>Bacillaceae</taxon>
        <taxon>Bacillus</taxon>
        <taxon>Bacillus cereus group</taxon>
    </lineage>
</organism>
<accession>A0A2A8HD24</accession>
<reference evidence="2 3" key="1">
    <citation type="submission" date="2017-09" db="EMBL/GenBank/DDBJ databases">
        <title>Large-scale bioinformatics analysis of Bacillus genomes uncovers conserved roles of natural products in bacterial physiology.</title>
        <authorList>
            <consortium name="Agbiome Team Llc"/>
            <person name="Bleich R.M."/>
            <person name="Grubbs K.J."/>
            <person name="Santa Maria K.C."/>
            <person name="Allen S.E."/>
            <person name="Farag S."/>
            <person name="Shank E.A."/>
            <person name="Bowers A."/>
        </authorList>
    </citation>
    <scope>NUCLEOTIDE SEQUENCE [LARGE SCALE GENOMIC DNA]</scope>
    <source>
        <strain evidence="2 3">AFS021349</strain>
    </source>
</reference>
<dbReference type="Proteomes" id="UP000220841">
    <property type="component" value="Unassembled WGS sequence"/>
</dbReference>
<comment type="caution">
    <text evidence="2">The sequence shown here is derived from an EMBL/GenBank/DDBJ whole genome shotgun (WGS) entry which is preliminary data.</text>
</comment>
<feature type="transmembrane region" description="Helical" evidence="1">
    <location>
        <begin position="6"/>
        <end position="23"/>
    </location>
</feature>
<sequence length="80" mass="9167">MDTACAIYIHFVAIVSICIWLVFKTKKMCCLELFSKDKHIVKHRTKPIDSAFSKDLPFYINDARAVVPLVALFLCLHVLL</sequence>
<keyword evidence="1" id="KW-1133">Transmembrane helix</keyword>